<name>A0ACC5PYL2_DOLFA</name>
<evidence type="ECO:0000313" key="2">
    <source>
        <dbReference type="Proteomes" id="UP000597867"/>
    </source>
</evidence>
<reference evidence="1" key="1">
    <citation type="submission" date="2020-10" db="EMBL/GenBank/DDBJ databases">
        <authorList>
            <person name="Castelo-Branco R."/>
            <person name="Eusebio N."/>
            <person name="Adriana R."/>
            <person name="Vieira A."/>
            <person name="Brugerolle De Fraissinette N."/>
            <person name="Rezende De Castro R."/>
            <person name="Schneider M.P."/>
            <person name="Vasconcelos V."/>
            <person name="Leao P.N."/>
        </authorList>
    </citation>
    <scope>NUCLEOTIDE SEQUENCE</scope>
    <source>
        <strain evidence="1">LEGE 04289</strain>
    </source>
</reference>
<evidence type="ECO:0000313" key="1">
    <source>
        <dbReference type="EMBL" id="MBE9217845.1"/>
    </source>
</evidence>
<dbReference type="EMBL" id="JADEWF010000006">
    <property type="protein sequence ID" value="MBE9217845.1"/>
    <property type="molecule type" value="Genomic_DNA"/>
</dbReference>
<accession>A0ACC5PYL2</accession>
<protein>
    <submittedName>
        <fullName evidence="1">Gldg family protein</fullName>
    </submittedName>
</protein>
<sequence>MNKNKLWKLIFWLGPFFITAGLTIRLTSVNSRIIPLSLIIIGAVICALWVVVQTQQSKWWQKRSTQSATNALIATLSVLVILGLINFLGIRYHLRLDLTDTQLFTLSPQSRELVSNLPETMKVWLFTKEKNSQDQELLDNYHRQSNKFKFEYVDPELKPGLAERFGVKDYGEVYLEFQTKRQLVQIISEDERLSEIKLTNRLQQMINPKTAKVYFLQGHSEHPLSASKGAISKAIQGLTDKNFTTSTLNLAERPQVPDDANVVIVAGPQKELLTGEVTALQNYLNRGGNLLLMIDPNTNPKIDTLLKEWGVRLDNRLVIDNSGESLQLGPATILVTEYGQHPITKDFANNISVYPLTRPLEIDPVSGVESMVLLKTKPYPNSWAESDQKSEKLEFNEDKDLKGPLTLGVALTRKLSNSPIPTAKTSPTPIPTAKTSPTPTATAKTSPTPTAIPTAKTSPTPIPTAIPTAKTSRNTAKESRLVVFGNSNFATDSLFEQQLNGDVFLNTVSWLSQQDEKLLSIRPKQPKNRRIIISNREANLLTISAVFLLPLLGLLTGFIIWWKRR</sequence>
<comment type="caution">
    <text evidence="1">The sequence shown here is derived from an EMBL/GenBank/DDBJ whole genome shotgun (WGS) entry which is preliminary data.</text>
</comment>
<proteinExistence type="predicted"/>
<dbReference type="Proteomes" id="UP000597867">
    <property type="component" value="Unassembled WGS sequence"/>
</dbReference>
<keyword evidence="2" id="KW-1185">Reference proteome</keyword>
<organism evidence="1 2">
    <name type="scientific">Dolichospermum flos-aquae LEGE 04289</name>
    <dbReference type="NCBI Taxonomy" id="1828708"/>
    <lineage>
        <taxon>Bacteria</taxon>
        <taxon>Bacillati</taxon>
        <taxon>Cyanobacteriota</taxon>
        <taxon>Cyanophyceae</taxon>
        <taxon>Nostocales</taxon>
        <taxon>Aphanizomenonaceae</taxon>
        <taxon>Dolichospermum</taxon>
    </lineage>
</organism>
<gene>
    <name evidence="1" type="ORF">IQ222_03325</name>
</gene>